<dbReference type="SUPFAM" id="SSF46785">
    <property type="entry name" value="Winged helix' DNA-binding domain"/>
    <property type="match status" value="1"/>
</dbReference>
<evidence type="ECO:0008006" key="3">
    <source>
        <dbReference type="Google" id="ProtNLM"/>
    </source>
</evidence>
<dbReference type="EMBL" id="CAGS01000170">
    <property type="protein sequence ID" value="CCF83622.1"/>
    <property type="molecule type" value="Genomic_DNA"/>
</dbReference>
<protein>
    <recommendedName>
        <fullName evidence="3">Transcriptional regulator</fullName>
    </recommendedName>
</protein>
<dbReference type="InterPro" id="IPR036390">
    <property type="entry name" value="WH_DNA-bd_sf"/>
</dbReference>
<proteinExistence type="predicted"/>
<evidence type="ECO:0000313" key="1">
    <source>
        <dbReference type="EMBL" id="CCF83622.1"/>
    </source>
</evidence>
<comment type="caution">
    <text evidence="1">The sequence shown here is derived from an EMBL/GenBank/DDBJ whole genome shotgun (WGS) entry which is preliminary data.</text>
</comment>
<gene>
    <name evidence="1" type="ORF">NITHO_2510020</name>
</gene>
<organism evidence="1 2">
    <name type="scientific">Nitrolancea hollandica Lb</name>
    <dbReference type="NCBI Taxonomy" id="1129897"/>
    <lineage>
        <taxon>Bacteria</taxon>
        <taxon>Pseudomonadati</taxon>
        <taxon>Thermomicrobiota</taxon>
        <taxon>Thermomicrobia</taxon>
        <taxon>Sphaerobacterales</taxon>
        <taxon>Sphaerobacterineae</taxon>
        <taxon>Sphaerobacteraceae</taxon>
        <taxon>Nitrolancea</taxon>
    </lineage>
</organism>
<dbReference type="Proteomes" id="UP000004221">
    <property type="component" value="Unassembled WGS sequence"/>
</dbReference>
<dbReference type="AlphaFoldDB" id="I4EG10"/>
<name>I4EG10_9BACT</name>
<sequence>MSDLDTLRAHLSVDRYRTVSQLSQALGWGWPRLYPALRELRQRGELVDFWDDRYQAGYYRLRGEVA</sequence>
<accession>I4EG10</accession>
<reference evidence="1 2" key="1">
    <citation type="journal article" date="2012" name="ISME J.">
        <title>Nitrification expanded: discovery, physiology and genomics of a nitrite-oxidizing bacterium from the phylum Chloroflexi.</title>
        <authorList>
            <person name="Sorokin D.Y."/>
            <person name="Lucker S."/>
            <person name="Vejmelkova D."/>
            <person name="Kostrikina N.A."/>
            <person name="Kleerebezem R."/>
            <person name="Rijpstra W.I."/>
            <person name="Damste J.S."/>
            <person name="Le Paslier D."/>
            <person name="Muyzer G."/>
            <person name="Wagner M."/>
            <person name="van Loosdrecht M.C."/>
            <person name="Daims H."/>
        </authorList>
    </citation>
    <scope>NUCLEOTIDE SEQUENCE [LARGE SCALE GENOMIC DNA]</scope>
    <source>
        <strain evidence="2">none</strain>
    </source>
</reference>
<dbReference type="RefSeq" id="WP_008477076.1">
    <property type="nucleotide sequence ID" value="NZ_CAGS01000170.1"/>
</dbReference>
<evidence type="ECO:0000313" key="2">
    <source>
        <dbReference type="Proteomes" id="UP000004221"/>
    </source>
</evidence>
<keyword evidence="2" id="KW-1185">Reference proteome</keyword>